<dbReference type="InterPro" id="IPR036236">
    <property type="entry name" value="Znf_C2H2_sf"/>
</dbReference>
<dbReference type="InterPro" id="IPR041677">
    <property type="entry name" value="DNA2/NAM7_AAA_11"/>
</dbReference>
<dbReference type="SUPFAM" id="SSF90229">
    <property type="entry name" value="CCCH zinc finger"/>
    <property type="match status" value="1"/>
</dbReference>
<feature type="region of interest" description="Disordered" evidence="5">
    <location>
        <begin position="139"/>
        <end position="197"/>
    </location>
</feature>
<dbReference type="Pfam" id="PF13087">
    <property type="entry name" value="AAA_12"/>
    <property type="match status" value="1"/>
</dbReference>
<dbReference type="Pfam" id="PF13086">
    <property type="entry name" value="AAA_11"/>
    <property type="match status" value="2"/>
</dbReference>
<evidence type="ECO:0000256" key="3">
    <source>
        <dbReference type="ARBA" id="ARBA00022833"/>
    </source>
</evidence>
<dbReference type="GO" id="GO:0008270">
    <property type="term" value="F:zinc ion binding"/>
    <property type="evidence" value="ECO:0007669"/>
    <property type="project" value="UniProtKB-KW"/>
</dbReference>
<dbReference type="InterPro" id="IPR045055">
    <property type="entry name" value="DNA2/NAM7-like"/>
</dbReference>
<evidence type="ECO:0000256" key="5">
    <source>
        <dbReference type="SAM" id="MobiDB-lite"/>
    </source>
</evidence>
<feature type="region of interest" description="Disordered" evidence="5">
    <location>
        <begin position="1354"/>
        <end position="1405"/>
    </location>
</feature>
<dbReference type="InterPro" id="IPR011990">
    <property type="entry name" value="TPR-like_helical_dom_sf"/>
</dbReference>
<evidence type="ECO:0000259" key="6">
    <source>
        <dbReference type="PROSITE" id="PS50103"/>
    </source>
</evidence>
<feature type="region of interest" description="Disordered" evidence="5">
    <location>
        <begin position="221"/>
        <end position="245"/>
    </location>
</feature>
<dbReference type="PANTHER" id="PTHR10887:SF365">
    <property type="entry name" value="HELICASE WITH ZINC FINGER DOMAIN-RELATED"/>
    <property type="match status" value="1"/>
</dbReference>
<keyword evidence="3 4" id="KW-0862">Zinc</keyword>
<feature type="region of interest" description="Disordered" evidence="5">
    <location>
        <begin position="1631"/>
        <end position="1660"/>
    </location>
</feature>
<feature type="compositionally biased region" description="Polar residues" evidence="5">
    <location>
        <begin position="1394"/>
        <end position="1405"/>
    </location>
</feature>
<dbReference type="Gene3D" id="1.25.40.10">
    <property type="entry name" value="Tetratricopeptide repeat domain"/>
    <property type="match status" value="1"/>
</dbReference>
<feature type="compositionally biased region" description="Low complexity" evidence="5">
    <location>
        <begin position="1354"/>
        <end position="1368"/>
    </location>
</feature>
<comment type="caution">
    <text evidence="7">The sequence shown here is derived from an EMBL/GenBank/DDBJ whole genome shotgun (WGS) entry which is preliminary data.</text>
</comment>
<protein>
    <recommendedName>
        <fullName evidence="6">C3H1-type domain-containing protein</fullName>
    </recommendedName>
</protein>
<dbReference type="PANTHER" id="PTHR10887">
    <property type="entry name" value="DNA2/NAM7 HELICASE FAMILY"/>
    <property type="match status" value="1"/>
</dbReference>
<feature type="region of interest" description="Disordered" evidence="5">
    <location>
        <begin position="1419"/>
        <end position="1473"/>
    </location>
</feature>
<reference evidence="7 8" key="1">
    <citation type="submission" date="2024-11" db="EMBL/GenBank/DDBJ databases">
        <title>Chromosome-level genome assembly of the freshwater bivalve Anodonta woodiana.</title>
        <authorList>
            <person name="Chen X."/>
        </authorList>
    </citation>
    <scope>NUCLEOTIDE SEQUENCE [LARGE SCALE GENOMIC DNA]</scope>
    <source>
        <strain evidence="7">MN2024</strain>
        <tissue evidence="7">Gills</tissue>
    </source>
</reference>
<evidence type="ECO:0000313" key="8">
    <source>
        <dbReference type="Proteomes" id="UP001634394"/>
    </source>
</evidence>
<proteinExistence type="predicted"/>
<keyword evidence="2 4" id="KW-0863">Zinc-finger</keyword>
<dbReference type="PROSITE" id="PS50103">
    <property type="entry name" value="ZF_C3H1"/>
    <property type="match status" value="1"/>
</dbReference>
<evidence type="ECO:0000256" key="1">
    <source>
        <dbReference type="ARBA" id="ARBA00022723"/>
    </source>
</evidence>
<dbReference type="Proteomes" id="UP001634394">
    <property type="component" value="Unassembled WGS sequence"/>
</dbReference>
<feature type="compositionally biased region" description="Polar residues" evidence="5">
    <location>
        <begin position="188"/>
        <end position="197"/>
    </location>
</feature>
<feature type="compositionally biased region" description="Polar residues" evidence="5">
    <location>
        <begin position="1642"/>
        <end position="1655"/>
    </location>
</feature>
<dbReference type="InterPro" id="IPR036855">
    <property type="entry name" value="Znf_CCCH_sf"/>
</dbReference>
<feature type="region of interest" description="Disordered" evidence="5">
    <location>
        <begin position="1554"/>
        <end position="1583"/>
    </location>
</feature>
<keyword evidence="8" id="KW-1185">Reference proteome</keyword>
<dbReference type="SUPFAM" id="SSF57667">
    <property type="entry name" value="beta-beta-alpha zinc fingers"/>
    <property type="match status" value="1"/>
</dbReference>
<keyword evidence="1 4" id="KW-0479">Metal-binding</keyword>
<feature type="region of interest" description="Disordered" evidence="5">
    <location>
        <begin position="1502"/>
        <end position="1527"/>
    </location>
</feature>
<evidence type="ECO:0000256" key="2">
    <source>
        <dbReference type="ARBA" id="ARBA00022771"/>
    </source>
</evidence>
<feature type="domain" description="C3H1-type" evidence="6">
    <location>
        <begin position="258"/>
        <end position="281"/>
    </location>
</feature>
<dbReference type="SUPFAM" id="SSF48452">
    <property type="entry name" value="TPR-like"/>
    <property type="match status" value="1"/>
</dbReference>
<dbReference type="InterPro" id="IPR003593">
    <property type="entry name" value="AAA+_ATPase"/>
</dbReference>
<accession>A0ABD3WUL1</accession>
<sequence>CIRDIILTWRRKFRQTLLFIPEMDKDSGPGDKEIQITSVIVSDGFDTGDKLEIQDVISRISNFVKQRSFQDALELCDNGLKASPNHEKLLEKKIKVLCHQGQFDEAYSLALQWLQREPRHPTAIKEVKRLKVVIDALKDQESDEDDTPSQVTTSQSENTSHGESLPATAASSMQKDHDNSRVKHPSGGNVSVPTSSTGTLSKEEALYCVFCDTTFESVQERDTHCRSDEHREKINSDEGKSWQHRPPPRGLVCEEYSLCHGFVETGRCSFGDKCTLAHSQEELEEWRERFQYRRQQLQKAREKHLTGSTFIEQLLEKLMTTENANNVMATNVDYAKVIVNSDLKVNSTTKKCTNAWTFTVTSKICIHHVALLDESSSSYFHISSASIGPKKTQKYLNLETHCQLWQNVDIVNKAGEYVYRVKILFKTDIYGTFKQTLVFDFGCEPVLSREMEVQSAPVTDLDMVTRELQLSEQGRWNNSNVTVIEYEPKPPTTDEGAKQLLDKYCLPVLDKFHFSEILMQPPSKENYRLWMHQMLYMEEKAQMEKILKYNVTTTLKLVDKFLLIPGTMSTAKYAHDGELFGKMTLDEDLSEDSIGGRLILQNSNVAWMTPRDSKDDQHKMPEKVYEILCEEKGKKFIFFRLSSQCTSELDLKADKEINVEIQFQLNRTAMCEMHCAVDNLPTLDIVFPSLEKTMITTADDENWEWKDDIDGKLNDKQKEAIFQIASHPPTPRPPLLIVGPFGTGKTYTLAQAAKQILSDPDSRILICCHSNSAADLYIKEFLHPYIKEGNLDARPLRVYYRHRWIKTVSETVLQYCLVESQGSLAGTFRPPQIEDLQKHRIIISTLSVARYIAEVKPPPGFFSHIFLDEAAQALETESLIPLSLMGPNTRLVLAGDHMQIGPEVYSDFGRQQQFDRTLLERLYDFYSDSSPFKIMLCENYRSNSAIVDFTSHLFYDNQLAASGNPEPHGVYYPLTFFTARGEDIQHENSTGYYNIAEVYEVLEQVEHLQKYWPSQWGDKDENSIGVVTPYADQVIRIRSEIRRKKIPRVTVERVQNVQGKQFRVIFLSTVRTRHSCKSDSTASELNLGFLSNAKLLNTAITRAQSLVVVVGDPVSLCLIGKCSKVWDYYLEVCNEHGSFFGMTWNHLRSLMNNAEMTKSYILNPHAPEFVPTSVLNPNYHGQAIYAMPGHHGGGPYTPHQWHPRGAMTAQYLQQMYHQQAYLPMVYPYQPYYGPIFFRPRYNLHHSRGMPFKGSHQGQGHRYGWQPVHPGKQRYVAESEDYQGDGGVKRKSHAKTRPVMYIPRVPMGFHPYYMYPYSIPDDSRILGAQPPYQYSYHPASYPSVIPILSSPYGSPIPSGSVSPASSSEGSSRHYQQRSPETVTVAGTGHVRDTRSYSPSTSPNSVLSGQQIQLLPNVKHVPPHLLTSSSDGSANNSRTSTPVNTSSPIPANLSAEDTATSPGVESTVTVGSPINDMDSLRRSHMTSPMTQNFIHDQRFSPVSWSSLRGSQPGPISQTFNKPHQSNPQVIPVQNKTHISSLQSEISCDEELCHEHSQSPVLNGSQSDRSSGYQSDLSSGCSLTDSVASSLPERRLKLKVNTGFSRQFSDDLGTPTEIKNLVLMIDENIDEKDDEELLESPESSTPQNKAVGLSNTGHPSPGRLNLNISNPASFEKTSPQICTSDDGRPTYAGVLRRQLPTVSPQNRAEFDVEDLEPQTPMTPAGFITPGTDINTDPLFILRNLNINQGTHSPP</sequence>
<dbReference type="Pfam" id="PF00642">
    <property type="entry name" value="zf-CCCH"/>
    <property type="match status" value="1"/>
</dbReference>
<dbReference type="InterPro" id="IPR041679">
    <property type="entry name" value="DNA2/NAM7-like_C"/>
</dbReference>
<dbReference type="Gene3D" id="4.10.1000.10">
    <property type="entry name" value="Zinc finger, CCCH-type"/>
    <property type="match status" value="1"/>
</dbReference>
<feature type="compositionally biased region" description="Polar residues" evidence="5">
    <location>
        <begin position="148"/>
        <end position="162"/>
    </location>
</feature>
<feature type="compositionally biased region" description="Basic and acidic residues" evidence="5">
    <location>
        <begin position="221"/>
        <end position="241"/>
    </location>
</feature>
<feature type="compositionally biased region" description="Polar residues" evidence="5">
    <location>
        <begin position="1555"/>
        <end position="1583"/>
    </location>
</feature>
<dbReference type="FunFam" id="3.40.50.300:FF:000419">
    <property type="entry name" value="Probable helicase with zinc finger domain"/>
    <property type="match status" value="1"/>
</dbReference>
<feature type="compositionally biased region" description="Polar residues" evidence="5">
    <location>
        <begin position="1424"/>
        <end position="1470"/>
    </location>
</feature>
<feature type="zinc finger region" description="C3H1-type" evidence="4">
    <location>
        <begin position="258"/>
        <end position="281"/>
    </location>
</feature>
<dbReference type="EMBL" id="JBJQND010000005">
    <property type="protein sequence ID" value="KAL3876933.1"/>
    <property type="molecule type" value="Genomic_DNA"/>
</dbReference>
<dbReference type="InterPro" id="IPR027417">
    <property type="entry name" value="P-loop_NTPase"/>
</dbReference>
<dbReference type="InterPro" id="IPR000571">
    <property type="entry name" value="Znf_CCCH"/>
</dbReference>
<dbReference type="SMART" id="SM00382">
    <property type="entry name" value="AAA"/>
    <property type="match status" value="1"/>
</dbReference>
<dbReference type="Gene3D" id="3.40.50.300">
    <property type="entry name" value="P-loop containing nucleotide triphosphate hydrolases"/>
    <property type="match status" value="2"/>
</dbReference>
<dbReference type="CDD" id="cd18808">
    <property type="entry name" value="SF1_C_Upf1"/>
    <property type="match status" value="1"/>
</dbReference>
<evidence type="ECO:0000313" key="7">
    <source>
        <dbReference type="EMBL" id="KAL3876933.1"/>
    </source>
</evidence>
<dbReference type="InterPro" id="IPR047187">
    <property type="entry name" value="SF1_C_Upf1"/>
</dbReference>
<name>A0ABD3WUL1_SINWO</name>
<dbReference type="SUPFAM" id="SSF52540">
    <property type="entry name" value="P-loop containing nucleoside triphosphate hydrolases"/>
    <property type="match status" value="1"/>
</dbReference>
<gene>
    <name evidence="7" type="ORF">ACJMK2_034713</name>
</gene>
<organism evidence="7 8">
    <name type="scientific">Sinanodonta woodiana</name>
    <name type="common">Chinese pond mussel</name>
    <name type="synonym">Anodonta woodiana</name>
    <dbReference type="NCBI Taxonomy" id="1069815"/>
    <lineage>
        <taxon>Eukaryota</taxon>
        <taxon>Metazoa</taxon>
        <taxon>Spiralia</taxon>
        <taxon>Lophotrochozoa</taxon>
        <taxon>Mollusca</taxon>
        <taxon>Bivalvia</taxon>
        <taxon>Autobranchia</taxon>
        <taxon>Heteroconchia</taxon>
        <taxon>Palaeoheterodonta</taxon>
        <taxon>Unionida</taxon>
        <taxon>Unionoidea</taxon>
        <taxon>Unionidae</taxon>
        <taxon>Unioninae</taxon>
        <taxon>Sinanodonta</taxon>
    </lineage>
</organism>
<feature type="non-terminal residue" evidence="7">
    <location>
        <position position="1"/>
    </location>
</feature>
<evidence type="ECO:0000256" key="4">
    <source>
        <dbReference type="PROSITE-ProRule" id="PRU00723"/>
    </source>
</evidence>
<feature type="compositionally biased region" description="Polar residues" evidence="5">
    <location>
        <begin position="1371"/>
        <end position="1380"/>
    </location>
</feature>